<dbReference type="Proteomes" id="UP001652626">
    <property type="component" value="Chromosome 8"/>
</dbReference>
<dbReference type="RefSeq" id="XP_026495223.2">
    <property type="nucleotide sequence ID" value="XM_026639438.2"/>
</dbReference>
<evidence type="ECO:0000313" key="11">
    <source>
        <dbReference type="Proteomes" id="UP001652626"/>
    </source>
</evidence>
<keyword evidence="6" id="KW-0479">Metal-binding</keyword>
<evidence type="ECO:0000256" key="8">
    <source>
        <dbReference type="ARBA" id="ARBA00022833"/>
    </source>
</evidence>
<protein>
    <recommendedName>
        <fullName evidence="5">allantoinase</fullName>
        <ecNumber evidence="5">3.5.2.5</ecNumber>
    </recommendedName>
</protein>
<comment type="similarity">
    <text evidence="3">Belongs to the metallo-dependent hydrolases superfamily. Allantoinase family.</text>
</comment>
<organism evidence="11 12">
    <name type="scientific">Vanessa tameamea</name>
    <name type="common">Kamehameha butterfly</name>
    <dbReference type="NCBI Taxonomy" id="334116"/>
    <lineage>
        <taxon>Eukaryota</taxon>
        <taxon>Metazoa</taxon>
        <taxon>Ecdysozoa</taxon>
        <taxon>Arthropoda</taxon>
        <taxon>Hexapoda</taxon>
        <taxon>Insecta</taxon>
        <taxon>Pterygota</taxon>
        <taxon>Neoptera</taxon>
        <taxon>Endopterygota</taxon>
        <taxon>Lepidoptera</taxon>
        <taxon>Glossata</taxon>
        <taxon>Ditrysia</taxon>
        <taxon>Papilionoidea</taxon>
        <taxon>Nymphalidae</taxon>
        <taxon>Nymphalinae</taxon>
        <taxon>Vanessa</taxon>
    </lineage>
</organism>
<evidence type="ECO:0000256" key="1">
    <source>
        <dbReference type="ARBA" id="ARBA00001947"/>
    </source>
</evidence>
<dbReference type="NCBIfam" id="TIGR03178">
    <property type="entry name" value="allantoinase"/>
    <property type="match status" value="1"/>
</dbReference>
<keyword evidence="7" id="KW-0378">Hydrolase</keyword>
<evidence type="ECO:0000256" key="4">
    <source>
        <dbReference type="ARBA" id="ARBA00011881"/>
    </source>
</evidence>
<proteinExistence type="inferred from homology"/>
<comment type="subunit">
    <text evidence="4">Homotetramer.</text>
</comment>
<evidence type="ECO:0000256" key="5">
    <source>
        <dbReference type="ARBA" id="ARBA00012863"/>
    </source>
</evidence>
<dbReference type="InterPro" id="IPR002195">
    <property type="entry name" value="Dihydroorotase_CS"/>
</dbReference>
<dbReference type="Pfam" id="PF01979">
    <property type="entry name" value="Amidohydro_1"/>
    <property type="match status" value="1"/>
</dbReference>
<evidence type="ECO:0000256" key="9">
    <source>
        <dbReference type="SAM" id="SignalP"/>
    </source>
</evidence>
<dbReference type="GO" id="GO:0050897">
    <property type="term" value="F:cobalt ion binding"/>
    <property type="evidence" value="ECO:0007669"/>
    <property type="project" value="InterPro"/>
</dbReference>
<dbReference type="InterPro" id="IPR006680">
    <property type="entry name" value="Amidohydro-rel"/>
</dbReference>
<dbReference type="InterPro" id="IPR017593">
    <property type="entry name" value="Allantoinase"/>
</dbReference>
<comment type="pathway">
    <text evidence="2">Nitrogen metabolism; (S)-allantoin degradation; allantoate from (S)-allantoin: step 1/1.</text>
</comment>
<dbReference type="GO" id="GO:0000256">
    <property type="term" value="P:allantoin catabolic process"/>
    <property type="evidence" value="ECO:0007669"/>
    <property type="project" value="UniProtKB-UniPathway"/>
</dbReference>
<feature type="domain" description="Amidohydrolase-related" evidence="10">
    <location>
        <begin position="86"/>
        <end position="474"/>
    </location>
</feature>
<gene>
    <name evidence="12" type="primary">LOC113400059</name>
</gene>
<dbReference type="InterPro" id="IPR050138">
    <property type="entry name" value="DHOase/Allantoinase_Hydrolase"/>
</dbReference>
<evidence type="ECO:0000256" key="6">
    <source>
        <dbReference type="ARBA" id="ARBA00022723"/>
    </source>
</evidence>
<dbReference type="PANTHER" id="PTHR43668">
    <property type="entry name" value="ALLANTOINASE"/>
    <property type="match status" value="1"/>
</dbReference>
<keyword evidence="8" id="KW-0862">Zinc</keyword>
<dbReference type="SUPFAM" id="SSF51338">
    <property type="entry name" value="Composite domain of metallo-dependent hydrolases"/>
    <property type="match status" value="1"/>
</dbReference>
<dbReference type="GO" id="GO:0006145">
    <property type="term" value="P:purine nucleobase catabolic process"/>
    <property type="evidence" value="ECO:0007669"/>
    <property type="project" value="TreeGrafter"/>
</dbReference>
<dbReference type="PROSITE" id="PS00482">
    <property type="entry name" value="DIHYDROOROTASE_1"/>
    <property type="match status" value="1"/>
</dbReference>
<dbReference type="GO" id="GO:0004038">
    <property type="term" value="F:allantoinase activity"/>
    <property type="evidence" value="ECO:0007669"/>
    <property type="project" value="UniProtKB-EC"/>
</dbReference>
<dbReference type="GO" id="GO:0005737">
    <property type="term" value="C:cytoplasm"/>
    <property type="evidence" value="ECO:0007669"/>
    <property type="project" value="TreeGrafter"/>
</dbReference>
<evidence type="ECO:0000259" key="10">
    <source>
        <dbReference type="Pfam" id="PF01979"/>
    </source>
</evidence>
<dbReference type="AlphaFoldDB" id="A0A8B8IDS6"/>
<keyword evidence="11" id="KW-1185">Reference proteome</keyword>
<dbReference type="GeneID" id="113400059"/>
<dbReference type="InterPro" id="IPR011059">
    <property type="entry name" value="Metal-dep_hydrolase_composite"/>
</dbReference>
<evidence type="ECO:0000256" key="7">
    <source>
        <dbReference type="ARBA" id="ARBA00022801"/>
    </source>
</evidence>
<dbReference type="UniPathway" id="UPA00395">
    <property type="reaction ID" value="UER00653"/>
</dbReference>
<dbReference type="EC" id="3.5.2.5" evidence="5"/>
<sequence length="583" mass="64743">MSALYIFILATFLVSDISCRRFPVKNKSRQLFLSRRVVTDSREFDGGVLVDENGIISGIFTRESIDELTFEDDYTLQVIDGGDWALMAGVVDSHVHVNEPGRTSWEGYVTATRAAAAGGITTLVDMPLNSFPPTTSIENLKVKASTAREEVYIDVAFWGGIIPGNEMELQNMIEAGVIGFKGYLIDSGITEFPNVEKDELDNIFSTLNGSDVVIAFHTELPINAGNDTECENCEVPDPNLYSTYLASHPPEMELNAASLLASYIPKYDVHVHVVHVSAEGVIPILEAAREERIKAGSKRWRGGVTAETCHHYLTFSSEQIPPGHTEFKCSPPIRNITNKQRLWEYIKERRIDLIASDHSPSIATLKGPNFMTAWGGIASVQFGLSLFWTEAKARGLSLSTVSHYLSSGPAHLCGLQNRKGTLKPGLDADIVFFDPEASFVVTPDIILYKNKLSPYMYRVLTGKVMKTYVRGQLVYTDGIVIYKPQGHLLINYKALFNTTTAITPHEPQEFQLRNNNMLPIATNIAVPTKSQGDLQRNDNVPPNTRNSAGLIKPQGQLLINDNLLFDTTTSYPIMSRRLFRTYL</sequence>
<evidence type="ECO:0000313" key="12">
    <source>
        <dbReference type="RefSeq" id="XP_026495223.2"/>
    </source>
</evidence>
<dbReference type="OMA" id="HFNEPGR"/>
<dbReference type="OrthoDB" id="1924787at2759"/>
<keyword evidence="9" id="KW-0732">Signal</keyword>
<feature type="chain" id="PRO_5045626122" description="allantoinase" evidence="9">
    <location>
        <begin position="20"/>
        <end position="583"/>
    </location>
</feature>
<comment type="cofactor">
    <cofactor evidence="1">
        <name>Zn(2+)</name>
        <dbReference type="ChEBI" id="CHEBI:29105"/>
    </cofactor>
</comment>
<dbReference type="SUPFAM" id="SSF51556">
    <property type="entry name" value="Metallo-dependent hydrolases"/>
    <property type="match status" value="1"/>
</dbReference>
<dbReference type="Gene3D" id="3.20.20.140">
    <property type="entry name" value="Metal-dependent hydrolases"/>
    <property type="match status" value="1"/>
</dbReference>
<reference evidence="12" key="1">
    <citation type="submission" date="2025-08" db="UniProtKB">
        <authorList>
            <consortium name="RefSeq"/>
        </authorList>
    </citation>
    <scope>IDENTIFICATION</scope>
    <source>
        <tissue evidence="12">Whole body</tissue>
    </source>
</reference>
<evidence type="ECO:0000256" key="2">
    <source>
        <dbReference type="ARBA" id="ARBA00004968"/>
    </source>
</evidence>
<dbReference type="GO" id="GO:0008270">
    <property type="term" value="F:zinc ion binding"/>
    <property type="evidence" value="ECO:0007669"/>
    <property type="project" value="InterPro"/>
</dbReference>
<evidence type="ECO:0000256" key="3">
    <source>
        <dbReference type="ARBA" id="ARBA00010368"/>
    </source>
</evidence>
<accession>A0A8B8IDS6</accession>
<dbReference type="PANTHER" id="PTHR43668:SF2">
    <property type="entry name" value="ALLANTOINASE"/>
    <property type="match status" value="1"/>
</dbReference>
<feature type="signal peptide" evidence="9">
    <location>
        <begin position="1"/>
        <end position="19"/>
    </location>
</feature>
<name>A0A8B8IDS6_VANTA</name>
<dbReference type="InterPro" id="IPR032466">
    <property type="entry name" value="Metal_Hydrolase"/>
</dbReference>